<evidence type="ECO:0000313" key="3">
    <source>
        <dbReference type="Proteomes" id="UP000255036"/>
    </source>
</evidence>
<keyword evidence="1" id="KW-0732">Signal</keyword>
<dbReference type="Proteomes" id="UP000255036">
    <property type="component" value="Unassembled WGS sequence"/>
</dbReference>
<evidence type="ECO:0000313" key="2">
    <source>
        <dbReference type="EMBL" id="RDU21826.1"/>
    </source>
</evidence>
<reference evidence="2 3" key="1">
    <citation type="submission" date="2018-07" db="EMBL/GenBank/DDBJ databases">
        <title>Anaerosacharophilus polymeroproducens gen. nov. sp. nov., an anaerobic bacterium isolated from salt field.</title>
        <authorList>
            <person name="Kim W."/>
            <person name="Yang S.-H."/>
            <person name="Oh J."/>
            <person name="Lee J.-H."/>
            <person name="Kwon K.K."/>
        </authorList>
    </citation>
    <scope>NUCLEOTIDE SEQUENCE [LARGE SCALE GENOMIC DNA]</scope>
    <source>
        <strain evidence="2 3">MCWD5</strain>
    </source>
</reference>
<accession>A0A371AQH2</accession>
<dbReference type="EMBL" id="QRCT01000051">
    <property type="protein sequence ID" value="RDU21826.1"/>
    <property type="molecule type" value="Genomic_DNA"/>
</dbReference>
<dbReference type="AlphaFoldDB" id="A0A371AQH2"/>
<name>A0A371AQH2_9FIRM</name>
<organism evidence="2 3">
    <name type="scientific">Anaerosacchariphilus polymeriproducens</name>
    <dbReference type="NCBI Taxonomy" id="1812858"/>
    <lineage>
        <taxon>Bacteria</taxon>
        <taxon>Bacillati</taxon>
        <taxon>Bacillota</taxon>
        <taxon>Clostridia</taxon>
        <taxon>Lachnospirales</taxon>
        <taxon>Lachnospiraceae</taxon>
        <taxon>Anaerosacchariphilus</taxon>
    </lineage>
</organism>
<feature type="chain" id="PRO_5016621828" evidence="1">
    <location>
        <begin position="27"/>
        <end position="137"/>
    </location>
</feature>
<comment type="caution">
    <text evidence="2">The sequence shown here is derived from an EMBL/GenBank/DDBJ whole genome shotgun (WGS) entry which is preliminary data.</text>
</comment>
<keyword evidence="3" id="KW-1185">Reference proteome</keyword>
<dbReference type="OrthoDB" id="9968909at2"/>
<sequence>MLFRKCVAGVGIVACLSTMIVSTALADREVKFYNISVSGHRAEDTGEALKYHHGRDTYGKFRISLDSSSQQNGTKVSAVMHNSNHESRGSGTVSLGNTAAISNTGTKGYYYHLNLQYTNILVGSGVITGYWSPDEPH</sequence>
<gene>
    <name evidence="2" type="ORF">DWV06_17740</name>
</gene>
<dbReference type="RefSeq" id="WP_115483558.1">
    <property type="nucleotide sequence ID" value="NZ_QRCT01000051.1"/>
</dbReference>
<feature type="signal peptide" evidence="1">
    <location>
        <begin position="1"/>
        <end position="26"/>
    </location>
</feature>
<proteinExistence type="predicted"/>
<dbReference type="CDD" id="cd06464">
    <property type="entry name" value="ACD_sHsps-like"/>
    <property type="match status" value="1"/>
</dbReference>
<protein>
    <submittedName>
        <fullName evidence="2">Uncharacterized protein</fullName>
    </submittedName>
</protein>
<evidence type="ECO:0000256" key="1">
    <source>
        <dbReference type="SAM" id="SignalP"/>
    </source>
</evidence>